<dbReference type="PANTHER" id="PTHR33450">
    <property type="entry name" value="EMB|CAB67623.1-RELATED"/>
    <property type="match status" value="1"/>
</dbReference>
<gene>
    <name evidence="2" type="ORF">EUGRSUZ_I01568</name>
</gene>
<proteinExistence type="predicted"/>
<dbReference type="STRING" id="71139.A0A059APV7"/>
<protein>
    <submittedName>
        <fullName evidence="2">Uncharacterized protein</fullName>
    </submittedName>
</protein>
<feature type="signal peptide" evidence="1">
    <location>
        <begin position="1"/>
        <end position="24"/>
    </location>
</feature>
<dbReference type="KEGG" id="egr:104419077"/>
<dbReference type="PANTHER" id="PTHR33450:SF12">
    <property type="entry name" value="COTTON FIBER PROTEIN"/>
    <property type="match status" value="1"/>
</dbReference>
<dbReference type="eggNOG" id="ENOG502RZDI">
    <property type="taxonomic scope" value="Eukaryota"/>
</dbReference>
<dbReference type="OrthoDB" id="684076at2759"/>
<dbReference type="Pfam" id="PF05553">
    <property type="entry name" value="DUF761"/>
    <property type="match status" value="1"/>
</dbReference>
<reference evidence="2" key="1">
    <citation type="submission" date="2013-07" db="EMBL/GenBank/DDBJ databases">
        <title>The genome of Eucalyptus grandis.</title>
        <authorList>
            <person name="Schmutz J."/>
            <person name="Hayes R."/>
            <person name="Myburg A."/>
            <person name="Tuskan G."/>
            <person name="Grattapaglia D."/>
            <person name="Rokhsar D.S."/>
        </authorList>
    </citation>
    <scope>NUCLEOTIDE SEQUENCE</scope>
    <source>
        <tissue evidence="2">Leaf extractions</tissue>
    </source>
</reference>
<feature type="chain" id="PRO_5001572582" evidence="1">
    <location>
        <begin position="25"/>
        <end position="176"/>
    </location>
</feature>
<organism evidence="2">
    <name type="scientific">Eucalyptus grandis</name>
    <name type="common">Flooded gum</name>
    <dbReference type="NCBI Taxonomy" id="71139"/>
    <lineage>
        <taxon>Eukaryota</taxon>
        <taxon>Viridiplantae</taxon>
        <taxon>Streptophyta</taxon>
        <taxon>Embryophyta</taxon>
        <taxon>Tracheophyta</taxon>
        <taxon>Spermatophyta</taxon>
        <taxon>Magnoliopsida</taxon>
        <taxon>eudicotyledons</taxon>
        <taxon>Gunneridae</taxon>
        <taxon>Pentapetalae</taxon>
        <taxon>rosids</taxon>
        <taxon>malvids</taxon>
        <taxon>Myrtales</taxon>
        <taxon>Myrtaceae</taxon>
        <taxon>Myrtoideae</taxon>
        <taxon>Eucalypteae</taxon>
        <taxon>Eucalyptus</taxon>
    </lineage>
</organism>
<evidence type="ECO:0000256" key="1">
    <source>
        <dbReference type="SAM" id="SignalP"/>
    </source>
</evidence>
<evidence type="ECO:0000313" key="2">
    <source>
        <dbReference type="EMBL" id="KCW55736.1"/>
    </source>
</evidence>
<dbReference type="Gramene" id="KCW55736">
    <property type="protein sequence ID" value="KCW55736"/>
    <property type="gene ID" value="EUGRSUZ_I01568"/>
</dbReference>
<name>A0A059APV7_EUCGR</name>
<keyword evidence="1" id="KW-0732">Signal</keyword>
<dbReference type="AlphaFoldDB" id="A0A059APV7"/>
<dbReference type="InterPro" id="IPR008480">
    <property type="entry name" value="DUF761_pln"/>
</dbReference>
<sequence length="176" mass="19595">MRNKGSGFLQHILGFLASVTKAKALALKSKTNALKARLLLLSLLRNRPLVVDSISHKLRNLLGPRQPGGSRGDGDGDGDGAVVVYADGMARELARGEEEDKYPDLAQSLSELEDLEDRGGSVIDQVKNSKQEGEDFVLENEIDRVADLFIRRFYRQIMMQKQLSLKRFNEALDRSP</sequence>
<accession>A0A059APV7</accession>
<dbReference type="OMA" id="KYPDPRH"/>
<dbReference type="EMBL" id="KK198761">
    <property type="protein sequence ID" value="KCW55736.1"/>
    <property type="molecule type" value="Genomic_DNA"/>
</dbReference>
<dbReference type="InParanoid" id="A0A059APV7"/>